<dbReference type="InterPro" id="IPR036770">
    <property type="entry name" value="Ankyrin_rpt-contain_sf"/>
</dbReference>
<proteinExistence type="predicted"/>
<gene>
    <name evidence="2" type="ORF">HKI87_12g70460</name>
</gene>
<dbReference type="EMBL" id="CP151512">
    <property type="protein sequence ID" value="WZN65487.1"/>
    <property type="molecule type" value="Genomic_DNA"/>
</dbReference>
<feature type="region of interest" description="Disordered" evidence="1">
    <location>
        <begin position="1"/>
        <end position="35"/>
    </location>
</feature>
<sequence>MAPSRRRRVDGVARAAESTSSAKRAKVDEAKEEEDPLVRRKEEVVRLLGRARKGKGNARAKKELLTLCADFEAKNEKLLGRLLPELWQKIVDEYLDQNDLIAFSLTCRFFRDTTKDLGKKLVTSLNHLRELRKSGNKLSNTLGWFQWVCDNWEILPGFEYLPKGGAVYEGNLVNCAAFQGSVEILRWLMEEKGWELNGLTGMWAGTGGSVKVLEHLRGRGYKFDEMACSGAAEGGHLEALKFLRGLDPPCPWDWRTSEDAAGGGHLDVLKWARSQDPPCPWSRRACKYTASMRDHEHIVDWIDQQGGESGDEDIDFSDIDIDISFDSYGDLRR</sequence>
<name>A0AAX4PH22_9CHLO</name>
<dbReference type="AlphaFoldDB" id="A0AAX4PH22"/>
<accession>A0AAX4PH22</accession>
<reference evidence="2 3" key="1">
    <citation type="submission" date="2024-03" db="EMBL/GenBank/DDBJ databases">
        <title>Complete genome sequence of the green alga Chloropicon roscoffensis RCC1871.</title>
        <authorList>
            <person name="Lemieux C."/>
            <person name="Pombert J.-F."/>
            <person name="Otis C."/>
            <person name="Turmel M."/>
        </authorList>
    </citation>
    <scope>NUCLEOTIDE SEQUENCE [LARGE SCALE GENOMIC DNA]</scope>
    <source>
        <strain evidence="2 3">RCC1871</strain>
    </source>
</reference>
<organism evidence="2 3">
    <name type="scientific">Chloropicon roscoffensis</name>
    <dbReference type="NCBI Taxonomy" id="1461544"/>
    <lineage>
        <taxon>Eukaryota</taxon>
        <taxon>Viridiplantae</taxon>
        <taxon>Chlorophyta</taxon>
        <taxon>Chloropicophyceae</taxon>
        <taxon>Chloropicales</taxon>
        <taxon>Chloropicaceae</taxon>
        <taxon>Chloropicon</taxon>
    </lineage>
</organism>
<dbReference type="InterPro" id="IPR052050">
    <property type="entry name" value="SecEffector_AnkRepeat"/>
</dbReference>
<evidence type="ECO:0000256" key="1">
    <source>
        <dbReference type="SAM" id="MobiDB-lite"/>
    </source>
</evidence>
<evidence type="ECO:0000313" key="2">
    <source>
        <dbReference type="EMBL" id="WZN65487.1"/>
    </source>
</evidence>
<dbReference type="PANTHER" id="PTHR46586">
    <property type="entry name" value="ANKYRIN REPEAT-CONTAINING PROTEIN"/>
    <property type="match status" value="1"/>
</dbReference>
<dbReference type="CDD" id="cd09917">
    <property type="entry name" value="F-box_SF"/>
    <property type="match status" value="1"/>
</dbReference>
<protein>
    <submittedName>
        <fullName evidence="2">Uncharacterized protein</fullName>
    </submittedName>
</protein>
<keyword evidence="3" id="KW-1185">Reference proteome</keyword>
<evidence type="ECO:0000313" key="3">
    <source>
        <dbReference type="Proteomes" id="UP001472866"/>
    </source>
</evidence>
<dbReference type="Proteomes" id="UP001472866">
    <property type="component" value="Chromosome 12"/>
</dbReference>
<dbReference type="PANTHER" id="PTHR46586:SF3">
    <property type="entry name" value="ANKYRIN REPEAT-CONTAINING PROTEIN"/>
    <property type="match status" value="1"/>
</dbReference>
<dbReference type="SUPFAM" id="SSF48403">
    <property type="entry name" value="Ankyrin repeat"/>
    <property type="match status" value="1"/>
</dbReference>